<evidence type="ECO:0000313" key="2">
    <source>
        <dbReference type="Proteomes" id="UP000276133"/>
    </source>
</evidence>
<dbReference type="AlphaFoldDB" id="A0A3M7SAK2"/>
<reference evidence="1 2" key="1">
    <citation type="journal article" date="2018" name="Sci. Rep.">
        <title>Genomic signatures of local adaptation to the degree of environmental predictability in rotifers.</title>
        <authorList>
            <person name="Franch-Gras L."/>
            <person name="Hahn C."/>
            <person name="Garcia-Roger E.M."/>
            <person name="Carmona M.J."/>
            <person name="Serra M."/>
            <person name="Gomez A."/>
        </authorList>
    </citation>
    <scope>NUCLEOTIDE SEQUENCE [LARGE SCALE GENOMIC DNA]</scope>
    <source>
        <strain evidence="1">HYR1</strain>
    </source>
</reference>
<dbReference type="Proteomes" id="UP000276133">
    <property type="component" value="Unassembled WGS sequence"/>
</dbReference>
<sequence length="262" mass="29959">MRMVRVGDGHGHCVFWRAERPVVVERAQKSHVTVLFETKPVGHVDKKGRRINLKDKVARVRVVVAGRHHKEGRGRHGRLVDSADVRLIEYAAYAERRIAYRIIKIGLGVLVGHFQSADHVTQRHTLGHFELVGRLREHGLVVVYVNDLDVHVNAVRIWLRTIVAVCAVARHHLQRNVSFVLNGVNELYFAAGRIDGENFEFARRRLHLIGAYFGHQIDDHGLGDTVVERILDAQTARLSHAQRFVVRHKVKLEPFRIRLGTE</sequence>
<name>A0A3M7SAK2_BRAPC</name>
<dbReference type="EMBL" id="REGN01001745">
    <property type="protein sequence ID" value="RNA32801.1"/>
    <property type="molecule type" value="Genomic_DNA"/>
</dbReference>
<keyword evidence="2" id="KW-1185">Reference proteome</keyword>
<comment type="caution">
    <text evidence="1">The sequence shown here is derived from an EMBL/GenBank/DDBJ whole genome shotgun (WGS) entry which is preliminary data.</text>
</comment>
<evidence type="ECO:0000313" key="1">
    <source>
        <dbReference type="EMBL" id="RNA32801.1"/>
    </source>
</evidence>
<organism evidence="1 2">
    <name type="scientific">Brachionus plicatilis</name>
    <name type="common">Marine rotifer</name>
    <name type="synonym">Brachionus muelleri</name>
    <dbReference type="NCBI Taxonomy" id="10195"/>
    <lineage>
        <taxon>Eukaryota</taxon>
        <taxon>Metazoa</taxon>
        <taxon>Spiralia</taxon>
        <taxon>Gnathifera</taxon>
        <taxon>Rotifera</taxon>
        <taxon>Eurotatoria</taxon>
        <taxon>Monogononta</taxon>
        <taxon>Pseudotrocha</taxon>
        <taxon>Ploima</taxon>
        <taxon>Brachionidae</taxon>
        <taxon>Brachionus</taxon>
    </lineage>
</organism>
<gene>
    <name evidence="1" type="ORF">BpHYR1_027863</name>
</gene>
<proteinExistence type="predicted"/>
<accession>A0A3M7SAK2</accession>
<protein>
    <submittedName>
        <fullName evidence="1">Uncharacterized protein</fullName>
    </submittedName>
</protein>